<reference evidence="11" key="1">
    <citation type="submission" date="2013-11" db="EMBL/GenBank/DDBJ databases">
        <authorList>
            <person name="Aslett M."/>
        </authorList>
    </citation>
    <scope>NUCLEOTIDE SEQUENCE [LARGE SCALE GENOMIC DNA]</scope>
    <source>
        <strain evidence="11">Edinburgh</strain>
    </source>
</reference>
<evidence type="ECO:0000256" key="2">
    <source>
        <dbReference type="ARBA" id="ARBA00004443"/>
    </source>
</evidence>
<evidence type="ECO:0000256" key="9">
    <source>
        <dbReference type="ARBA" id="ARBA00023128"/>
    </source>
</evidence>
<evidence type="ECO:0000313" key="12">
    <source>
        <dbReference type="WBParaSite" id="TMUE_3000014096.1"/>
    </source>
</evidence>
<evidence type="ECO:0000256" key="5">
    <source>
        <dbReference type="ARBA" id="ARBA00022448"/>
    </source>
</evidence>
<evidence type="ECO:0000256" key="10">
    <source>
        <dbReference type="ARBA" id="ARBA00023136"/>
    </source>
</evidence>
<dbReference type="Proteomes" id="UP000046395">
    <property type="component" value="Unassembled WGS sequence"/>
</dbReference>
<evidence type="ECO:0000256" key="6">
    <source>
        <dbReference type="ARBA" id="ARBA00022660"/>
    </source>
</evidence>
<dbReference type="AlphaFoldDB" id="A0A5S6R385"/>
<dbReference type="STRING" id="70415.A0A5S6R385"/>
<evidence type="ECO:0000256" key="8">
    <source>
        <dbReference type="ARBA" id="ARBA00022982"/>
    </source>
</evidence>
<dbReference type="GO" id="GO:0005743">
    <property type="term" value="C:mitochondrial inner membrane"/>
    <property type="evidence" value="ECO:0007669"/>
    <property type="project" value="UniProtKB-SubCell"/>
</dbReference>
<keyword evidence="7" id="KW-0999">Mitochondrion inner membrane</keyword>
<dbReference type="InterPro" id="IPR006806">
    <property type="entry name" value="NDUFA5"/>
</dbReference>
<dbReference type="Pfam" id="PF04716">
    <property type="entry name" value="ETC_C1_NDUFA5"/>
    <property type="match status" value="1"/>
</dbReference>
<evidence type="ECO:0000256" key="1">
    <source>
        <dbReference type="ARBA" id="ARBA00003195"/>
    </source>
</evidence>
<sequence>MSFAVKKLTTGLTGIHVVQNPAKHLRIIYGRILKALQKMPESSEYRKSTEATILDRLQMIEAEPNPEKLEEKFAIGQLEEVILQAELELNLTRTMLRYAPWEPLVVKPADNQWSWPV</sequence>
<evidence type="ECO:0000256" key="4">
    <source>
        <dbReference type="ARBA" id="ARBA00011533"/>
    </source>
</evidence>
<dbReference type="PANTHER" id="PTHR12653">
    <property type="entry name" value="NADH-UBIQUINONE OXIDOREDUCTASE 13 KD-B SUBUNIT"/>
    <property type="match status" value="1"/>
</dbReference>
<keyword evidence="11" id="KW-1185">Reference proteome</keyword>
<dbReference type="PANTHER" id="PTHR12653:SF0">
    <property type="entry name" value="NADH DEHYDROGENASE [UBIQUINONE] 1 ALPHA SUBCOMPLEX SUBUNIT 5"/>
    <property type="match status" value="1"/>
</dbReference>
<keyword evidence="10" id="KW-0472">Membrane</keyword>
<reference evidence="12" key="3">
    <citation type="submission" date="2019-12" db="UniProtKB">
        <authorList>
            <consortium name="WormBaseParasite"/>
        </authorList>
    </citation>
    <scope>IDENTIFICATION</scope>
</reference>
<proteinExistence type="inferred from homology"/>
<keyword evidence="8" id="KW-0249">Electron transport</keyword>
<comment type="subcellular location">
    <subcellularLocation>
        <location evidence="2">Mitochondrion inner membrane</location>
        <topology evidence="2">Peripheral membrane protein</topology>
        <orientation evidence="2">Matrix side</orientation>
    </subcellularLocation>
</comment>
<dbReference type="WBParaSite" id="TMUE_3000014096.2">
    <property type="protein sequence ID" value="TMUE_3000014096.2"/>
    <property type="gene ID" value="WBGene00302931"/>
</dbReference>
<comment type="function">
    <text evidence="1">Accessory subunit of the mitochondrial membrane respiratory chain NADH dehydrogenase (Complex I), that is believed not to be involved in catalysis. Complex I functions in the transfer of electrons from NADH to the respiratory chain. The immediate electron acceptor for the enzyme is believed to be ubiquinone.</text>
</comment>
<evidence type="ECO:0000256" key="7">
    <source>
        <dbReference type="ARBA" id="ARBA00022792"/>
    </source>
</evidence>
<comment type="subunit">
    <text evidence="4">Complex I is composed of 45 different subunits.</text>
</comment>
<keyword evidence="5" id="KW-0813">Transport</keyword>
<dbReference type="WBParaSite" id="TMUE_3000014096.1">
    <property type="protein sequence ID" value="TMUE_3000014096.1"/>
    <property type="gene ID" value="WBGene00302931"/>
</dbReference>
<evidence type="ECO:0000313" key="11">
    <source>
        <dbReference type="Proteomes" id="UP000046395"/>
    </source>
</evidence>
<evidence type="ECO:0000256" key="3">
    <source>
        <dbReference type="ARBA" id="ARBA00010261"/>
    </source>
</evidence>
<reference evidence="11" key="2">
    <citation type="submission" date="2014-03" db="EMBL/GenBank/DDBJ databases">
        <title>The whipworm genome and dual-species transcriptomics of an intimate host-pathogen interaction.</title>
        <authorList>
            <person name="Foth B.J."/>
            <person name="Tsai I.J."/>
            <person name="Reid A.J."/>
            <person name="Bancroft A.J."/>
            <person name="Nichol S."/>
            <person name="Tracey A."/>
            <person name="Holroyd N."/>
            <person name="Cotton J.A."/>
            <person name="Stanley E.J."/>
            <person name="Zarowiecki M."/>
            <person name="Liu J.Z."/>
            <person name="Huckvale T."/>
            <person name="Cooper P.J."/>
            <person name="Grencis R.K."/>
            <person name="Berriman M."/>
        </authorList>
    </citation>
    <scope>NUCLEOTIDE SEQUENCE [LARGE SCALE GENOMIC DNA]</scope>
    <source>
        <strain evidence="11">Edinburgh</strain>
    </source>
</reference>
<keyword evidence="9" id="KW-0496">Mitochondrion</keyword>
<accession>A0A5S6R385</accession>
<comment type="similarity">
    <text evidence="3">Belongs to the complex I NDUFA5 subunit family.</text>
</comment>
<keyword evidence="6" id="KW-0679">Respiratory chain</keyword>
<name>A0A5S6R385_TRIMR</name>
<dbReference type="GO" id="GO:0022904">
    <property type="term" value="P:respiratory electron transport chain"/>
    <property type="evidence" value="ECO:0007669"/>
    <property type="project" value="InterPro"/>
</dbReference>
<organism evidence="11 12">
    <name type="scientific">Trichuris muris</name>
    <name type="common">Mouse whipworm</name>
    <dbReference type="NCBI Taxonomy" id="70415"/>
    <lineage>
        <taxon>Eukaryota</taxon>
        <taxon>Metazoa</taxon>
        <taxon>Ecdysozoa</taxon>
        <taxon>Nematoda</taxon>
        <taxon>Enoplea</taxon>
        <taxon>Dorylaimia</taxon>
        <taxon>Trichinellida</taxon>
        <taxon>Trichuridae</taxon>
        <taxon>Trichuris</taxon>
    </lineage>
</organism>
<protein>
    <submittedName>
        <fullName evidence="12">NADH dehydrogenase [ubiquinone] 1 alpha subcomplex subunit 5</fullName>
    </submittedName>
</protein>